<dbReference type="EMBL" id="BAABJP010000052">
    <property type="protein sequence ID" value="GAA5172708.1"/>
    <property type="molecule type" value="Genomic_DNA"/>
</dbReference>
<evidence type="ECO:0000313" key="1">
    <source>
        <dbReference type="EMBL" id="GAA5172708.1"/>
    </source>
</evidence>
<keyword evidence="2" id="KW-1185">Reference proteome</keyword>
<gene>
    <name evidence="1" type="ORF">GCM10023321_72950</name>
</gene>
<protein>
    <submittedName>
        <fullName evidence="1">Uncharacterized protein</fullName>
    </submittedName>
</protein>
<proteinExistence type="predicted"/>
<evidence type="ECO:0000313" key="2">
    <source>
        <dbReference type="Proteomes" id="UP001428817"/>
    </source>
</evidence>
<accession>A0ABP9R7T4</accession>
<dbReference type="RefSeq" id="WP_185063165.1">
    <property type="nucleotide sequence ID" value="NZ_BAABJP010000052.1"/>
</dbReference>
<name>A0ABP9R7T4_9PSEU</name>
<sequence>MSVFTARPVHLHLALTYLRLADLVCQTLADHGVDCAPLVWLSRTLDVPAAELRTTVHYALHLGICPDPTGPVLYCLPRQPIAAGFVPVHRGGRMLLRLPGCRLRPALGLSGQRVGPVPAHERGTTIGAGELAYTVCRLTLMAGNWLPTSPDPARYLFELVAEAWRHASGTRRLGGLGIHRASFDTPIAFSAGAMTNRLELVTNRHELVNVYPIPACRGDR</sequence>
<reference evidence="2" key="1">
    <citation type="journal article" date="2019" name="Int. J. Syst. Evol. Microbiol.">
        <title>The Global Catalogue of Microorganisms (GCM) 10K type strain sequencing project: providing services to taxonomists for standard genome sequencing and annotation.</title>
        <authorList>
            <consortium name="The Broad Institute Genomics Platform"/>
            <consortium name="The Broad Institute Genome Sequencing Center for Infectious Disease"/>
            <person name="Wu L."/>
            <person name="Ma J."/>
        </authorList>
    </citation>
    <scope>NUCLEOTIDE SEQUENCE [LARGE SCALE GENOMIC DNA]</scope>
    <source>
        <strain evidence="2">JCM 18303</strain>
    </source>
</reference>
<dbReference type="Proteomes" id="UP001428817">
    <property type="component" value="Unassembled WGS sequence"/>
</dbReference>
<organism evidence="1 2">
    <name type="scientific">Pseudonocardia eucalypti</name>
    <dbReference type="NCBI Taxonomy" id="648755"/>
    <lineage>
        <taxon>Bacteria</taxon>
        <taxon>Bacillati</taxon>
        <taxon>Actinomycetota</taxon>
        <taxon>Actinomycetes</taxon>
        <taxon>Pseudonocardiales</taxon>
        <taxon>Pseudonocardiaceae</taxon>
        <taxon>Pseudonocardia</taxon>
    </lineage>
</organism>
<comment type="caution">
    <text evidence="1">The sequence shown here is derived from an EMBL/GenBank/DDBJ whole genome shotgun (WGS) entry which is preliminary data.</text>
</comment>